<accession>A0A915K0N1</accession>
<feature type="region of interest" description="Disordered" evidence="1">
    <location>
        <begin position="56"/>
        <end position="80"/>
    </location>
</feature>
<reference evidence="3" key="1">
    <citation type="submission" date="2022-11" db="UniProtKB">
        <authorList>
            <consortium name="WormBaseParasite"/>
        </authorList>
    </citation>
    <scope>IDENTIFICATION</scope>
</reference>
<evidence type="ECO:0000313" key="3">
    <source>
        <dbReference type="WBParaSite" id="nRc.2.0.1.t31869-RA"/>
    </source>
</evidence>
<evidence type="ECO:0000313" key="2">
    <source>
        <dbReference type="Proteomes" id="UP000887565"/>
    </source>
</evidence>
<protein>
    <submittedName>
        <fullName evidence="3">Cytochrome oxidase subunit 1</fullName>
    </submittedName>
</protein>
<name>A0A915K0N1_ROMCU</name>
<dbReference type="WBParaSite" id="nRc.2.0.1.t31869-RA">
    <property type="protein sequence ID" value="nRc.2.0.1.t31869-RA"/>
    <property type="gene ID" value="nRc.2.0.1.g31869"/>
</dbReference>
<proteinExistence type="predicted"/>
<keyword evidence="2" id="KW-1185">Reference proteome</keyword>
<dbReference type="Proteomes" id="UP000887565">
    <property type="component" value="Unplaced"/>
</dbReference>
<organism evidence="2 3">
    <name type="scientific">Romanomermis culicivorax</name>
    <name type="common">Nematode worm</name>
    <dbReference type="NCBI Taxonomy" id="13658"/>
    <lineage>
        <taxon>Eukaryota</taxon>
        <taxon>Metazoa</taxon>
        <taxon>Ecdysozoa</taxon>
        <taxon>Nematoda</taxon>
        <taxon>Enoplea</taxon>
        <taxon>Dorylaimia</taxon>
        <taxon>Mermithida</taxon>
        <taxon>Mermithoidea</taxon>
        <taxon>Mermithidae</taxon>
        <taxon>Romanomermis</taxon>
    </lineage>
</organism>
<dbReference type="AlphaFoldDB" id="A0A915K0N1"/>
<sequence>SHRCLVSCLIVGRSRRSFLAIVAPVGLGRRVFPVHFPQPFVDQNVAFATIHQGQKEGALNSWKRPKAPPSTADKSGASMSPSSIKDIIMSSKSCSNLSCTTLMHMLTKDKPIMIKTEVANMQNKAAQANIQPKVTPMANETGTLYDWLRPVPDMKLMRAVL</sequence>
<evidence type="ECO:0000256" key="1">
    <source>
        <dbReference type="SAM" id="MobiDB-lite"/>
    </source>
</evidence>